<name>A0A1S4E954_DIACI</name>
<protein>
    <submittedName>
        <fullName evidence="12">Uncharacterized protein PF11_0213-like</fullName>
    </submittedName>
</protein>
<keyword evidence="11" id="KW-1185">Reference proteome</keyword>
<dbReference type="PANTHER" id="PTHR46179">
    <property type="entry name" value="ZINC FINGER PROTEIN"/>
    <property type="match status" value="1"/>
</dbReference>
<evidence type="ECO:0000256" key="4">
    <source>
        <dbReference type="ARBA" id="ARBA00022833"/>
    </source>
</evidence>
<feature type="region of interest" description="Disordered" evidence="9">
    <location>
        <begin position="697"/>
        <end position="843"/>
    </location>
</feature>
<evidence type="ECO:0000256" key="9">
    <source>
        <dbReference type="SAM" id="MobiDB-lite"/>
    </source>
</evidence>
<keyword evidence="3 8" id="KW-0863">Zinc-finger</keyword>
<feature type="region of interest" description="Disordered" evidence="9">
    <location>
        <begin position="634"/>
        <end position="677"/>
    </location>
</feature>
<dbReference type="InterPro" id="IPR036236">
    <property type="entry name" value="Znf_C2H2_sf"/>
</dbReference>
<evidence type="ECO:0000256" key="5">
    <source>
        <dbReference type="ARBA" id="ARBA00023015"/>
    </source>
</evidence>
<dbReference type="KEGG" id="dci:103507148"/>
<evidence type="ECO:0000256" key="6">
    <source>
        <dbReference type="ARBA" id="ARBA00023163"/>
    </source>
</evidence>
<evidence type="ECO:0000259" key="10">
    <source>
        <dbReference type="PROSITE" id="PS50157"/>
    </source>
</evidence>
<keyword evidence="5" id="KW-0805">Transcription regulation</keyword>
<dbReference type="PANTHER" id="PTHR46179:SF13">
    <property type="entry name" value="C2H2-TYPE DOMAIN-CONTAINING PROTEIN"/>
    <property type="match status" value="1"/>
</dbReference>
<evidence type="ECO:0000256" key="7">
    <source>
        <dbReference type="ARBA" id="ARBA00023242"/>
    </source>
</evidence>
<evidence type="ECO:0000313" key="11">
    <source>
        <dbReference type="Proteomes" id="UP000079169"/>
    </source>
</evidence>
<dbReference type="GO" id="GO:0008270">
    <property type="term" value="F:zinc ion binding"/>
    <property type="evidence" value="ECO:0007669"/>
    <property type="project" value="UniProtKB-KW"/>
</dbReference>
<comment type="subcellular location">
    <subcellularLocation>
        <location evidence="1">Nucleus</location>
    </subcellularLocation>
</comment>
<dbReference type="InterPro" id="IPR051061">
    <property type="entry name" value="Zinc_finger_trans_reg"/>
</dbReference>
<dbReference type="SUPFAM" id="SSF57667">
    <property type="entry name" value="beta-beta-alpha zinc fingers"/>
    <property type="match status" value="1"/>
</dbReference>
<keyword evidence="6" id="KW-0804">Transcription</keyword>
<feature type="compositionally biased region" description="Basic residues" evidence="9">
    <location>
        <begin position="797"/>
        <end position="807"/>
    </location>
</feature>
<dbReference type="SMART" id="SM00355">
    <property type="entry name" value="ZnF_C2H2"/>
    <property type="match status" value="5"/>
</dbReference>
<dbReference type="FunFam" id="3.30.160.60:FF:000446">
    <property type="entry name" value="Zinc finger protein"/>
    <property type="match status" value="1"/>
</dbReference>
<keyword evidence="4" id="KW-0862">Zinc</keyword>
<evidence type="ECO:0000313" key="12">
    <source>
        <dbReference type="RefSeq" id="XP_017298687.2"/>
    </source>
</evidence>
<evidence type="ECO:0000256" key="3">
    <source>
        <dbReference type="ARBA" id="ARBA00022771"/>
    </source>
</evidence>
<dbReference type="STRING" id="121845.A0A1S4E954"/>
<sequence>MIDNHADGLVEHIFQVPPKPCLEHEMQHHMNYFTKQKSIEPERNELHTLKLIESNSMKTSQDSSEDLKCGNEILGDSELQSMDDISEHFNTKHVEMEINDLFNNGPEFTTTIRAETLSHDIQESSNPNRHQEIISDTSNIEKTSRSLQLASIHSIQEETVQHQNIVHHSNSNKTKKPFDSAKKKTKRKVCTNRDLNHTQPFTLSKQSVHSSVENNHTVVSIFNGMEVANKSNVKTISVQPENTIDIFNKPSNDSNENRNKVIESSQETKSLKLLSNCEHVDQNTTSECMEISEEFKEPRKRTILSCSHSEQMNEPPAKQIRLDSNAITNNELIEKLPQSHENRNKVIESSQETKNLKLLSNCEHVDQNTTSECMEIEEFKEPRKRTILSCSHSKQMNEPPAKQIRLDSNAITNNELIEKLPQSCSASDFTEKTPAPVSSRSKKEQVLNKLKLILITNKDVNLNNELISLNEDEVLHNSHIVNEDSTEKSMTIDEDDGKSLIDNSKLLDEENETLMGSQMLENIEMFSNLSEYFNIDQNNELGQELSNEENTPNPLSSTENIDITIVSEIVEDKKSQSKLPKTVEVNKKKKLSCKQQVLRKVDDQKISEVIFEDKIPNKDDESISKEQIANKPKIIKQIFGKSSNKVGKTSNKKSTPQSHNQSLEDDSKGSHNLTVDKREPKCIVETYTKSLVEKIEDSTKIDSRPKSGTQFSIVSNKKDVEKTSKPRPISSRSRSNSNDSNHRETKKKSNVKPALPLVHDNPSQEKNESLTTFNQSLHLAPNKDSANKVLPIQNKKISVKSKAKKKSNATNEKSSVVPELHKSTQEVTQKPSKAKKTKTTPFQTTNKSLNAQVSHVSSQARTDSVGINKCLSDKGKDEIDNNLNIADPTLPPSDITENETVEVLTHKDIECQTDEPPEKELFILNKSSLSDGYNPLNDLIINDQSHPKFLYKTVANKFILLNEPLKEVAFPGTNITFSASETLLKGKNNVYYNGVNSLKENTKNNVYYNGVNSLRENSTASSVKTVESFPSSCSTLINSVRSIEQAKNIDVDKAYDELQVIETYPVRNKEPSCVLNTKEQLDIALGSKHYETIPEVSNDHYLKEVRNNMVTNVKNKEKNNYEIAVEPKDIKQDIKKKPKYIIMKMNGEDKVYKLVDDPSSNEIAESKKISSKRLHIVKPSSKPHQVNKQQTNSIKPSIDHKSNVLQQDESIEYGGNTTFEHVVHSGHEKQIKTLLPRKNLAIDSNKTIQKLNNVEPLQNIAKSIAPMTAKTTAVAPKLTADRTTIKELINKVNAAKNRQNNSPIKSNVLLSQNKFANQSDSSTCMRMKEVDRNAKTLKSNQISNTKLITKPLPLSKTLSVPIKNKIVRIVPMYANKGPRRKSLEENQTNFNLNNNTLPLKQITSKLKDSQGNNHDTYKTIQIKNGDGMKTIVINNNKSQQDSSKSLLETNKLILDILHKNKIKTIILGCKNKEIFRKDLSQEETTCLEDGIRNANGHFVEEDVHNLNTIRTDETHNKTSQLNDHPNDLIAEEDSNRKIDATDDQKIEVVTPNKNRTFDSLELLKAIFKDKKSMAEDTNYEGRRLEGNTKIMQKKDDGKRFEDLNKVIQKKDQTLEDIPEASTRIKSVEGEKAFERTAEQDQMEIDLVVVPVDGEEENEEAIGEEGNEEIGDEGIDEEIGKDKDAGDAKAVETLDAVCDIIKVYKCKRCAFTHDKKNAFVLHLKTAHDRTLVVDTKEFAVERTGNLGGDKVEGDTEEESSISQNLPVEQATGTGVKDREYKAWLEDPICDLKPFRCPLSTCGVKLASQTSLTIHAACHTSQGFKCYEATCGEVFTRWVTCTNHMHKAHSIDCDLIYCPVPDCDYVCNTKTRLCCHLTSHSKQKQHKCEQCGKMFAQKCQLANHRALHEKKTHGKVSGDRW</sequence>
<feature type="region of interest" description="Disordered" evidence="9">
    <location>
        <begin position="169"/>
        <end position="188"/>
    </location>
</feature>
<feature type="domain" description="C2H2-type" evidence="10">
    <location>
        <begin position="1884"/>
        <end position="1911"/>
    </location>
</feature>
<gene>
    <name evidence="12" type="primary">LOC103507148</name>
</gene>
<dbReference type="RefSeq" id="XP_017298687.2">
    <property type="nucleotide sequence ID" value="XM_017443198.2"/>
</dbReference>
<dbReference type="Proteomes" id="UP000079169">
    <property type="component" value="Unplaced"/>
</dbReference>
<dbReference type="PROSITE" id="PS50157">
    <property type="entry name" value="ZINC_FINGER_C2H2_2"/>
    <property type="match status" value="3"/>
</dbReference>
<organism evidence="11 12">
    <name type="scientific">Diaphorina citri</name>
    <name type="common">Asian citrus psyllid</name>
    <dbReference type="NCBI Taxonomy" id="121845"/>
    <lineage>
        <taxon>Eukaryota</taxon>
        <taxon>Metazoa</taxon>
        <taxon>Ecdysozoa</taxon>
        <taxon>Arthropoda</taxon>
        <taxon>Hexapoda</taxon>
        <taxon>Insecta</taxon>
        <taxon>Pterygota</taxon>
        <taxon>Neoptera</taxon>
        <taxon>Paraneoptera</taxon>
        <taxon>Hemiptera</taxon>
        <taxon>Sternorrhyncha</taxon>
        <taxon>Psylloidea</taxon>
        <taxon>Psyllidae</taxon>
        <taxon>Diaphorininae</taxon>
        <taxon>Diaphorina</taxon>
    </lineage>
</organism>
<dbReference type="GeneID" id="103507148"/>
<dbReference type="PaxDb" id="121845-A0A1S4E954"/>
<keyword evidence="7" id="KW-0539">Nucleus</keyword>
<evidence type="ECO:0000256" key="1">
    <source>
        <dbReference type="ARBA" id="ARBA00004123"/>
    </source>
</evidence>
<accession>A0A1S4E954</accession>
<feature type="domain" description="C2H2-type" evidence="10">
    <location>
        <begin position="1822"/>
        <end position="1848"/>
    </location>
</feature>
<feature type="compositionally biased region" description="Low complexity" evidence="9">
    <location>
        <begin position="730"/>
        <end position="739"/>
    </location>
</feature>
<proteinExistence type="predicted"/>
<reference evidence="12" key="1">
    <citation type="submission" date="2025-08" db="UniProtKB">
        <authorList>
            <consortium name="RefSeq"/>
        </authorList>
    </citation>
    <scope>IDENTIFICATION</scope>
</reference>
<keyword evidence="2" id="KW-0479">Metal-binding</keyword>
<dbReference type="GO" id="GO:0006357">
    <property type="term" value="P:regulation of transcription by RNA polymerase II"/>
    <property type="evidence" value="ECO:0007669"/>
    <property type="project" value="TreeGrafter"/>
</dbReference>
<feature type="compositionally biased region" description="Polar residues" evidence="9">
    <location>
        <begin position="706"/>
        <end position="715"/>
    </location>
</feature>
<feature type="compositionally biased region" description="Basic and acidic residues" evidence="9">
    <location>
        <begin position="665"/>
        <end position="677"/>
    </location>
</feature>
<dbReference type="PROSITE" id="PS00028">
    <property type="entry name" value="ZINC_FINGER_C2H2_1"/>
    <property type="match status" value="3"/>
</dbReference>
<evidence type="ECO:0000256" key="2">
    <source>
        <dbReference type="ARBA" id="ARBA00022723"/>
    </source>
</evidence>
<dbReference type="Gene3D" id="3.30.160.60">
    <property type="entry name" value="Classic Zinc Finger"/>
    <property type="match status" value="2"/>
</dbReference>
<feature type="domain" description="C2H2-type" evidence="10">
    <location>
        <begin position="1793"/>
        <end position="1822"/>
    </location>
</feature>
<dbReference type="GO" id="GO:0005634">
    <property type="term" value="C:nucleus"/>
    <property type="evidence" value="ECO:0007669"/>
    <property type="project" value="UniProtKB-SubCell"/>
</dbReference>
<feature type="compositionally biased region" description="Polar residues" evidence="9">
    <location>
        <begin position="640"/>
        <end position="661"/>
    </location>
</feature>
<dbReference type="InterPro" id="IPR013087">
    <property type="entry name" value="Znf_C2H2_type"/>
</dbReference>
<evidence type="ECO:0000256" key="8">
    <source>
        <dbReference type="PROSITE-ProRule" id="PRU00042"/>
    </source>
</evidence>